<dbReference type="PANTHER" id="PTHR11748:SF119">
    <property type="entry name" value="D-2-HYDROXYGLUTARATE DEHYDROGENASE"/>
    <property type="match status" value="1"/>
</dbReference>
<evidence type="ECO:0000256" key="2">
    <source>
        <dbReference type="ARBA" id="ARBA00022485"/>
    </source>
</evidence>
<dbReference type="InterPro" id="IPR017900">
    <property type="entry name" value="4Fe4S_Fe_S_CS"/>
</dbReference>
<dbReference type="GO" id="GO:0051539">
    <property type="term" value="F:4 iron, 4 sulfur cluster binding"/>
    <property type="evidence" value="ECO:0007669"/>
    <property type="project" value="UniProtKB-KW"/>
</dbReference>
<keyword evidence="6" id="KW-0560">Oxidoreductase</keyword>
<sequence>MYCPLTCEQTGPDTRKEAARAVFVAGVPASSKGWEQGFMIPRLDYQDSLSPTTLQFLELLARSAFRGDIEKSYASRLAMATDNSVYQVVPQAVLYPRSADDIAVMLKLARGPEYAALSFFPRGGGTGTNGQSLGGGIIVDLSRHMNQVMEINLEEGWVRAQAGVVKDQLNAYLKPHGYFFSPDLSTSNRATLGGMVNTDASGQGSLVYGKTSDHVLGLKAVLENGDIIVTEPVHGSRLEDKLALESREGEIYRTLYRIGRERRADIEATFPKLNRFLTGYDLKHLYAPDTDTLDVSRVLCGSEGSLGFITEARLNITPIPRYRTLVNVKYDSFPSALRNAPFMVQAQALSVETVDSRVLGLARADIIWHSVKAFIEDVPGKDLQGLNIVEFADTDEQEHQAKVAELCRRIDGLLAQGEAGVIGYQVCSHLPSIETIYAMRKKSVGLLGNAEGRKKPVAFTEDTAVPPESLADFIMEFRALLDGHGLDYGMFGHVDAGVLHVRPALDLCDPEQEVLLRRISDQVVALTAKYGGLMWGEHGKGFRSEYSPAFFGELWEELQRVKGAFDPDNRINPGKICMPYGSGASLVSVDGPKRGKFDRQIPIAVRESYTRAMDCNGNGLCFTFETDSPMCPSVKISKDRRHSPKGRAGLMREWLRQLAEQGFDPLAEEVALQSGGLRFKAIVDKFRNTLARARGQYDFSHEVMEAMEGCLACKACTSQCPIKVDVPTFRARFMQLYHSRYLRGPKDYFVGTVESYAPLLAKAPKLVNFFLEKEWAQKATEKSIGMVDVPLLSVPTLAESLHDNKARYFDLPGLEAMNAEQRARVVLIVQDPFTSYYDAPVVRDLVKLASKLGLQPYLLPFKPNGKPQHVKGFLRAFARTAANSAQFLNKIAALGIPMVGVDPSLVLCYRDEYAKALGAARGDFQVLLPQEWLLSLPADTLPLAKPTADVDDKGEAEPWYLFAHCTEKTAKPSTHGDWGTLFSRFGARLQPVSVGCCGMAGTYGHDAKQVENSKGIYGLSWAEPLSRLPKDRCLATGYSCRSQVKRMEGEKLKHPLQALLELL</sequence>
<evidence type="ECO:0000256" key="5">
    <source>
        <dbReference type="ARBA" id="ARBA00022827"/>
    </source>
</evidence>
<feature type="domain" description="FAD-binding PCMH-type" evidence="14">
    <location>
        <begin position="86"/>
        <end position="319"/>
    </location>
</feature>
<dbReference type="GO" id="GO:0046872">
    <property type="term" value="F:metal ion binding"/>
    <property type="evidence" value="ECO:0007669"/>
    <property type="project" value="UniProtKB-KW"/>
</dbReference>
<keyword evidence="4" id="KW-0479">Metal-binding</keyword>
<dbReference type="Gene3D" id="3.30.70.2740">
    <property type="match status" value="1"/>
</dbReference>
<evidence type="ECO:0000256" key="1">
    <source>
        <dbReference type="ARBA" id="ARBA00001974"/>
    </source>
</evidence>
<dbReference type="SUPFAM" id="SSF55103">
    <property type="entry name" value="FAD-linked oxidases, C-terminal domain"/>
    <property type="match status" value="1"/>
</dbReference>
<dbReference type="FunFam" id="3.30.70.2740:FF:000003">
    <property type="entry name" value="Oxidoreductase, FAD-binding, putative"/>
    <property type="match status" value="1"/>
</dbReference>
<dbReference type="GO" id="GO:0051990">
    <property type="term" value="F:(R)-2-hydroxyglutarate dehydrogenase activity"/>
    <property type="evidence" value="ECO:0007669"/>
    <property type="project" value="UniProtKB-EC"/>
</dbReference>
<dbReference type="PROSITE" id="PS00198">
    <property type="entry name" value="4FE4S_FER_1"/>
    <property type="match status" value="1"/>
</dbReference>
<feature type="domain" description="4Fe-4S ferredoxin-type" evidence="13">
    <location>
        <begin position="700"/>
        <end position="732"/>
    </location>
</feature>
<dbReference type="Pfam" id="PF02913">
    <property type="entry name" value="FAD-oxidase_C"/>
    <property type="match status" value="1"/>
</dbReference>
<evidence type="ECO:0000256" key="3">
    <source>
        <dbReference type="ARBA" id="ARBA00022630"/>
    </source>
</evidence>
<evidence type="ECO:0000313" key="15">
    <source>
        <dbReference type="EMBL" id="MHO05484.1"/>
    </source>
</evidence>
<accession>A0A3L0W1X2</accession>
<evidence type="ECO:0000256" key="10">
    <source>
        <dbReference type="ARBA" id="ARBA00051291"/>
    </source>
</evidence>
<dbReference type="EMBL" id="RNRV01000024">
    <property type="protein sequence ID" value="MHO05484.1"/>
    <property type="molecule type" value="Genomic_DNA"/>
</dbReference>
<gene>
    <name evidence="15" type="ORF">D9F05_14030</name>
</gene>
<dbReference type="Pfam" id="PF01565">
    <property type="entry name" value="FAD_binding_4"/>
    <property type="match status" value="1"/>
</dbReference>
<reference evidence="15" key="1">
    <citation type="submission" date="2018-10" db="EMBL/GenBank/DDBJ databases">
        <authorList>
            <consortium name="NARMS: The National Antimicrobial Resistance Monitoring System"/>
        </authorList>
    </citation>
    <scope>NUCLEOTIDE SEQUENCE [LARGE SCALE GENOMIC DNA]</scope>
    <source>
        <strain evidence="15">CVM N17EC0388</strain>
    </source>
</reference>
<dbReference type="AlphaFoldDB" id="A0A3L0W1X2"/>
<dbReference type="PROSITE" id="PS51379">
    <property type="entry name" value="4FE4S_FER_2"/>
    <property type="match status" value="1"/>
</dbReference>
<comment type="catalytic activity">
    <reaction evidence="10">
        <text>(R)-2-hydroxyglutarate + A = 2-oxoglutarate + AH2</text>
        <dbReference type="Rhea" id="RHEA:38295"/>
        <dbReference type="ChEBI" id="CHEBI:13193"/>
        <dbReference type="ChEBI" id="CHEBI:15801"/>
        <dbReference type="ChEBI" id="CHEBI:16810"/>
        <dbReference type="ChEBI" id="CHEBI:17499"/>
        <dbReference type="EC" id="1.1.99.39"/>
    </reaction>
    <physiologicalReaction direction="left-to-right" evidence="10">
        <dbReference type="Rhea" id="RHEA:38296"/>
    </physiologicalReaction>
</comment>
<dbReference type="InterPro" id="IPR016166">
    <property type="entry name" value="FAD-bd_PCMH"/>
</dbReference>
<keyword evidence="3" id="KW-0285">Flavoprotein</keyword>
<dbReference type="InterPro" id="IPR017896">
    <property type="entry name" value="4Fe4S_Fe-S-bd"/>
</dbReference>
<proteinExistence type="inferred from homology"/>
<dbReference type="GO" id="GO:1903457">
    <property type="term" value="P:lactate catabolic process"/>
    <property type="evidence" value="ECO:0007669"/>
    <property type="project" value="TreeGrafter"/>
</dbReference>
<keyword evidence="8" id="KW-0411">Iron-sulfur</keyword>
<keyword evidence="5" id="KW-0274">FAD</keyword>
<dbReference type="PROSITE" id="PS51387">
    <property type="entry name" value="FAD_PCMH"/>
    <property type="match status" value="1"/>
</dbReference>
<keyword evidence="2" id="KW-0004">4Fe-4S</keyword>
<comment type="caution">
    <text evidence="15">The sequence shown here is derived from an EMBL/GenBank/DDBJ whole genome shotgun (WGS) entry which is preliminary data.</text>
</comment>
<evidence type="ECO:0000256" key="11">
    <source>
        <dbReference type="ARBA" id="ARBA00060924"/>
    </source>
</evidence>
<dbReference type="InterPro" id="IPR016164">
    <property type="entry name" value="FAD-linked_Oxase-like_C"/>
</dbReference>
<keyword evidence="7" id="KW-0408">Iron</keyword>
<evidence type="ECO:0000256" key="6">
    <source>
        <dbReference type="ARBA" id="ARBA00023002"/>
    </source>
</evidence>
<dbReference type="GO" id="GO:0008720">
    <property type="term" value="F:D-lactate dehydrogenase (NAD+) activity"/>
    <property type="evidence" value="ECO:0007669"/>
    <property type="project" value="TreeGrafter"/>
</dbReference>
<comment type="cofactor">
    <cofactor evidence="1">
        <name>FAD</name>
        <dbReference type="ChEBI" id="CHEBI:57692"/>
    </cofactor>
</comment>
<dbReference type="Gene3D" id="3.30.465.10">
    <property type="match status" value="1"/>
</dbReference>
<dbReference type="InterPro" id="IPR036318">
    <property type="entry name" value="FAD-bd_PCMH-like_sf"/>
</dbReference>
<evidence type="ECO:0000256" key="7">
    <source>
        <dbReference type="ARBA" id="ARBA00023004"/>
    </source>
</evidence>
<evidence type="ECO:0000256" key="9">
    <source>
        <dbReference type="ARBA" id="ARBA00039003"/>
    </source>
</evidence>
<dbReference type="EC" id="1.1.99.39" evidence="9"/>
<evidence type="ECO:0000256" key="12">
    <source>
        <dbReference type="ARBA" id="ARBA00067680"/>
    </source>
</evidence>
<organism evidence="15">
    <name type="scientific">Escherichia coli</name>
    <dbReference type="NCBI Taxonomy" id="562"/>
    <lineage>
        <taxon>Bacteria</taxon>
        <taxon>Pseudomonadati</taxon>
        <taxon>Pseudomonadota</taxon>
        <taxon>Gammaproteobacteria</taxon>
        <taxon>Enterobacterales</taxon>
        <taxon>Enterobacteriaceae</taxon>
        <taxon>Escherichia</taxon>
    </lineage>
</organism>
<dbReference type="SUPFAM" id="SSF56176">
    <property type="entry name" value="FAD-binding/transporter-associated domain-like"/>
    <property type="match status" value="1"/>
</dbReference>
<comment type="similarity">
    <text evidence="11">In the N-terminal section; belongs to the FAD-binding oxidoreductase/transferase type 4 family.</text>
</comment>
<dbReference type="InterPro" id="IPR004113">
    <property type="entry name" value="FAD-bd_oxidored_4_C"/>
</dbReference>
<dbReference type="GO" id="GO:0004458">
    <property type="term" value="F:D-lactate dehydrogenase (cytochrome) activity"/>
    <property type="evidence" value="ECO:0007669"/>
    <property type="project" value="TreeGrafter"/>
</dbReference>
<evidence type="ECO:0000256" key="4">
    <source>
        <dbReference type="ARBA" id="ARBA00022723"/>
    </source>
</evidence>
<dbReference type="InterPro" id="IPR016169">
    <property type="entry name" value="FAD-bd_PCMH_sub2"/>
</dbReference>
<dbReference type="SUPFAM" id="SSF46548">
    <property type="entry name" value="alpha-helical ferredoxin"/>
    <property type="match status" value="1"/>
</dbReference>
<evidence type="ECO:0000256" key="8">
    <source>
        <dbReference type="ARBA" id="ARBA00023014"/>
    </source>
</evidence>
<dbReference type="InterPro" id="IPR006094">
    <property type="entry name" value="Oxid_FAD_bind_N"/>
</dbReference>
<name>A0A3L0W1X2_ECOLX</name>
<protein>
    <recommendedName>
        <fullName evidence="12">D-2-hydroxyglutarate dehydrogenase</fullName>
        <ecNumber evidence="9">1.1.99.39</ecNumber>
    </recommendedName>
</protein>
<evidence type="ECO:0000259" key="14">
    <source>
        <dbReference type="PROSITE" id="PS51387"/>
    </source>
</evidence>
<evidence type="ECO:0000259" key="13">
    <source>
        <dbReference type="PROSITE" id="PS51379"/>
    </source>
</evidence>
<dbReference type="GO" id="GO:0071949">
    <property type="term" value="F:FAD binding"/>
    <property type="evidence" value="ECO:0007669"/>
    <property type="project" value="InterPro"/>
</dbReference>
<dbReference type="PANTHER" id="PTHR11748">
    <property type="entry name" value="D-LACTATE DEHYDROGENASE"/>
    <property type="match status" value="1"/>
</dbReference>